<name>A0ABT1L758_9HYPH</name>
<evidence type="ECO:0000313" key="3">
    <source>
        <dbReference type="Proteomes" id="UP001205890"/>
    </source>
</evidence>
<proteinExistence type="predicted"/>
<gene>
    <name evidence="2" type="ORF">NK718_02060</name>
</gene>
<organism evidence="2 3">
    <name type="scientific">Alsobacter ponti</name>
    <dbReference type="NCBI Taxonomy" id="2962936"/>
    <lineage>
        <taxon>Bacteria</taxon>
        <taxon>Pseudomonadati</taxon>
        <taxon>Pseudomonadota</taxon>
        <taxon>Alphaproteobacteria</taxon>
        <taxon>Hyphomicrobiales</taxon>
        <taxon>Alsobacteraceae</taxon>
        <taxon>Alsobacter</taxon>
    </lineage>
</organism>
<reference evidence="2 3" key="1">
    <citation type="submission" date="2022-07" db="EMBL/GenBank/DDBJ databases">
        <authorList>
            <person name="Li W.-J."/>
            <person name="Deng Q.-Q."/>
        </authorList>
    </citation>
    <scope>NUCLEOTIDE SEQUENCE [LARGE SCALE GENOMIC DNA]</scope>
    <source>
        <strain evidence="2 3">SYSU M60028</strain>
    </source>
</reference>
<dbReference type="EMBL" id="JANCLU010000001">
    <property type="protein sequence ID" value="MCP8937287.1"/>
    <property type="molecule type" value="Genomic_DNA"/>
</dbReference>
<feature type="region of interest" description="Disordered" evidence="1">
    <location>
        <begin position="232"/>
        <end position="263"/>
    </location>
</feature>
<protein>
    <submittedName>
        <fullName evidence="2">Uncharacterized protein</fullName>
    </submittedName>
</protein>
<dbReference type="Proteomes" id="UP001205890">
    <property type="component" value="Unassembled WGS sequence"/>
</dbReference>
<feature type="compositionally biased region" description="Pro residues" evidence="1">
    <location>
        <begin position="232"/>
        <end position="241"/>
    </location>
</feature>
<evidence type="ECO:0000313" key="2">
    <source>
        <dbReference type="EMBL" id="MCP8937287.1"/>
    </source>
</evidence>
<sequence length="285" mass="30727">MTDGDSKPPLSPQDYEAIEAAVMETARGRWFLSEYARRNRHADTTTLLAAISRLEDTVREQTPPSGDAARDAMRLRREIRLMADTIGRTRGEIAATFAPAGQAAMDPGSALYDALVESAEASQREVFGAAERVQEIAWLLRESGQAGPACDELDRRALDIYRASSQHALNSARVRRLIGVLRFIEGRLQSLISEPDAAGSAASPRAEAAALVPEEQGGVVFVEDLAVAPPPLALPRAPVPPARDTRPEPRPSPALRPAEADADPRLQPFAAIDALDPVQKLALFV</sequence>
<comment type="caution">
    <text evidence="2">The sequence shown here is derived from an EMBL/GenBank/DDBJ whole genome shotgun (WGS) entry which is preliminary data.</text>
</comment>
<evidence type="ECO:0000256" key="1">
    <source>
        <dbReference type="SAM" id="MobiDB-lite"/>
    </source>
</evidence>
<dbReference type="SUPFAM" id="SSF75708">
    <property type="entry name" value="Chemotaxis phosphatase CheZ"/>
    <property type="match status" value="1"/>
</dbReference>
<accession>A0ABT1L758</accession>
<keyword evidence="3" id="KW-1185">Reference proteome</keyword>
<dbReference type="RefSeq" id="WP_254738096.1">
    <property type="nucleotide sequence ID" value="NZ_JANCLU010000001.1"/>
</dbReference>